<organism evidence="1 2">
    <name type="scientific">Streptomyces gibsoniae</name>
    <dbReference type="NCBI Taxonomy" id="3075529"/>
    <lineage>
        <taxon>Bacteria</taxon>
        <taxon>Bacillati</taxon>
        <taxon>Actinomycetota</taxon>
        <taxon>Actinomycetes</taxon>
        <taxon>Kitasatosporales</taxon>
        <taxon>Streptomycetaceae</taxon>
        <taxon>Streptomyces</taxon>
    </lineage>
</organism>
<dbReference type="RefSeq" id="WP_311697547.1">
    <property type="nucleotide sequence ID" value="NZ_JAVREY010000032.1"/>
</dbReference>
<evidence type="ECO:0000313" key="2">
    <source>
        <dbReference type="Proteomes" id="UP001183809"/>
    </source>
</evidence>
<protein>
    <recommendedName>
        <fullName evidence="3">DUF4034 domain-containing protein</fullName>
    </recommendedName>
</protein>
<evidence type="ECO:0000313" key="1">
    <source>
        <dbReference type="EMBL" id="MDT0466080.1"/>
    </source>
</evidence>
<comment type="caution">
    <text evidence="1">The sequence shown here is derived from an EMBL/GenBank/DDBJ whole genome shotgun (WGS) entry which is preliminary data.</text>
</comment>
<evidence type="ECO:0008006" key="3">
    <source>
        <dbReference type="Google" id="ProtNLM"/>
    </source>
</evidence>
<name>A0ABU2TZ07_9ACTN</name>
<gene>
    <name evidence="1" type="ORF">RM764_24245</name>
</gene>
<sequence>MPHASASALPPPDFETASAFPEVTWLKRAAAAWDWASIRNYVDGLPRETNRSFAVGVLSEVAGVEQWMREILAATPDDVLALTVLGSREVRIGWEIRTAAPATKVSREQFAGLHAHLRQAEQLLIRATALDPSFDAAWAERLTTAMGLQLGQNEARRRYDRLAAHHPHHFSAQGRLLQKLCPKWGGSWEAAHTFARECLLAAPEGAVNGGLVAEVHMEHWLALRGAEREAYLRQDPVRAELVEAAERSALHPGFRRAYGWVTAQGYFAAVFSLMGDLPRAAACFRVLGNLASEYPWADLGGDAAAAYVKHRDAALARG</sequence>
<proteinExistence type="predicted"/>
<dbReference type="Proteomes" id="UP001183809">
    <property type="component" value="Unassembled WGS sequence"/>
</dbReference>
<reference evidence="2" key="1">
    <citation type="submission" date="2023-07" db="EMBL/GenBank/DDBJ databases">
        <title>30 novel species of actinomycetes from the DSMZ collection.</title>
        <authorList>
            <person name="Nouioui I."/>
        </authorList>
    </citation>
    <scope>NUCLEOTIDE SEQUENCE [LARGE SCALE GENOMIC DNA]</scope>
    <source>
        <strain evidence="2">DSM 41699</strain>
    </source>
</reference>
<keyword evidence="2" id="KW-1185">Reference proteome</keyword>
<accession>A0ABU2TZ07</accession>
<dbReference type="EMBL" id="JAVREY010000032">
    <property type="protein sequence ID" value="MDT0466080.1"/>
    <property type="molecule type" value="Genomic_DNA"/>
</dbReference>